<evidence type="ECO:0000313" key="1">
    <source>
        <dbReference type="EMBL" id="GJS93423.1"/>
    </source>
</evidence>
<reference evidence="1" key="1">
    <citation type="journal article" date="2022" name="Int. J. Mol. Sci.">
        <title>Draft Genome of Tanacetum Coccineum: Genomic Comparison of Closely Related Tanacetum-Family Plants.</title>
        <authorList>
            <person name="Yamashiro T."/>
            <person name="Shiraishi A."/>
            <person name="Nakayama K."/>
            <person name="Satake H."/>
        </authorList>
    </citation>
    <scope>NUCLEOTIDE SEQUENCE</scope>
</reference>
<proteinExistence type="predicted"/>
<evidence type="ECO:0000313" key="2">
    <source>
        <dbReference type="Proteomes" id="UP001151760"/>
    </source>
</evidence>
<organism evidence="1 2">
    <name type="scientific">Tanacetum coccineum</name>
    <dbReference type="NCBI Taxonomy" id="301880"/>
    <lineage>
        <taxon>Eukaryota</taxon>
        <taxon>Viridiplantae</taxon>
        <taxon>Streptophyta</taxon>
        <taxon>Embryophyta</taxon>
        <taxon>Tracheophyta</taxon>
        <taxon>Spermatophyta</taxon>
        <taxon>Magnoliopsida</taxon>
        <taxon>eudicotyledons</taxon>
        <taxon>Gunneridae</taxon>
        <taxon>Pentapetalae</taxon>
        <taxon>asterids</taxon>
        <taxon>campanulids</taxon>
        <taxon>Asterales</taxon>
        <taxon>Asteraceae</taxon>
        <taxon>Asteroideae</taxon>
        <taxon>Anthemideae</taxon>
        <taxon>Anthemidinae</taxon>
        <taxon>Tanacetum</taxon>
    </lineage>
</organism>
<dbReference type="EMBL" id="BQNB010011656">
    <property type="protein sequence ID" value="GJS93423.1"/>
    <property type="molecule type" value="Genomic_DNA"/>
</dbReference>
<sequence length="178" mass="19869">MTCPNPIRNMILQAVLMRSGPKTLNTARPINTARPRAWVNAAKPKAVHNAVKGNRFNDVKASSCCVWKPKNIVIDHVSKNNIASVTLKRLDYIDAQGRFKSVMAWGRHEHEPKFDYDFNTSNVPVTIVGAEVSTASPEHQASSQQRQRRFNSEKLDDLKFKITAAGEKVNATAEVNDD</sequence>
<dbReference type="Proteomes" id="UP001151760">
    <property type="component" value="Unassembled WGS sequence"/>
</dbReference>
<protein>
    <submittedName>
        <fullName evidence="1">Uncharacterized protein</fullName>
    </submittedName>
</protein>
<keyword evidence="2" id="KW-1185">Reference proteome</keyword>
<gene>
    <name evidence="1" type="ORF">Tco_0800391</name>
</gene>
<reference evidence="1" key="2">
    <citation type="submission" date="2022-01" db="EMBL/GenBank/DDBJ databases">
        <authorList>
            <person name="Yamashiro T."/>
            <person name="Shiraishi A."/>
            <person name="Satake H."/>
            <person name="Nakayama K."/>
        </authorList>
    </citation>
    <scope>NUCLEOTIDE SEQUENCE</scope>
</reference>
<name>A0ABQ4ZX81_9ASTR</name>
<comment type="caution">
    <text evidence="1">The sequence shown here is derived from an EMBL/GenBank/DDBJ whole genome shotgun (WGS) entry which is preliminary data.</text>
</comment>
<accession>A0ABQ4ZX81</accession>